<feature type="binding site" evidence="8">
    <location>
        <position position="617"/>
    </location>
    <ligand>
        <name>Ca(2+)</name>
        <dbReference type="ChEBI" id="CHEBI:29108"/>
    </ligand>
</feature>
<organism evidence="11 12">
    <name type="scientific">Danionella cerebrum</name>
    <dbReference type="NCBI Taxonomy" id="2873325"/>
    <lineage>
        <taxon>Eukaryota</taxon>
        <taxon>Metazoa</taxon>
        <taxon>Chordata</taxon>
        <taxon>Craniata</taxon>
        <taxon>Vertebrata</taxon>
        <taxon>Euteleostomi</taxon>
        <taxon>Actinopterygii</taxon>
        <taxon>Neopterygii</taxon>
        <taxon>Teleostei</taxon>
        <taxon>Ostariophysi</taxon>
        <taxon>Cypriniformes</taxon>
        <taxon>Danionidae</taxon>
        <taxon>Danioninae</taxon>
        <taxon>Danionella</taxon>
    </lineage>
</organism>
<dbReference type="InterPro" id="IPR002931">
    <property type="entry name" value="Transglutaminase-like"/>
</dbReference>
<feature type="binding site" evidence="8">
    <location>
        <position position="563"/>
    </location>
    <ligand>
        <name>Ca(2+)</name>
        <dbReference type="ChEBI" id="CHEBI:29108"/>
    </ligand>
</feature>
<reference evidence="11 12" key="1">
    <citation type="journal article" date="2019" name="Sci. Data">
        <title>Hybrid genome assembly and annotation of Danionella translucida.</title>
        <authorList>
            <person name="Kadobianskyi M."/>
            <person name="Schulze L."/>
            <person name="Schuelke M."/>
            <person name="Judkewitz B."/>
        </authorList>
    </citation>
    <scope>NUCLEOTIDE SEQUENCE [LARGE SCALE GENOMIC DNA]</scope>
    <source>
        <strain evidence="11 12">Bolton</strain>
    </source>
</reference>
<proteinExistence type="inferred from homology"/>
<dbReference type="SUPFAM" id="SSF49309">
    <property type="entry name" value="Transglutaminase, two C-terminal domains"/>
    <property type="match status" value="2"/>
</dbReference>
<evidence type="ECO:0000256" key="8">
    <source>
        <dbReference type="PIRSR" id="PIRSR000459-2"/>
    </source>
</evidence>
<feature type="compositionally biased region" description="Basic and acidic residues" evidence="9">
    <location>
        <begin position="1"/>
        <end position="13"/>
    </location>
</feature>
<keyword evidence="12" id="KW-1185">Reference proteome</keyword>
<dbReference type="SUPFAM" id="SSF81296">
    <property type="entry name" value="E set domains"/>
    <property type="match status" value="1"/>
</dbReference>
<dbReference type="InterPro" id="IPR036985">
    <property type="entry name" value="Transglutaminase-like_sf"/>
</dbReference>
<dbReference type="EMBL" id="SRMA01025997">
    <property type="protein sequence ID" value="TRY89155.1"/>
    <property type="molecule type" value="Genomic_DNA"/>
</dbReference>
<dbReference type="SUPFAM" id="SSF54001">
    <property type="entry name" value="Cysteine proteinases"/>
    <property type="match status" value="1"/>
</dbReference>
<dbReference type="STRING" id="623744.A0A553QGW9"/>
<comment type="cofactor">
    <cofactor evidence="8">
        <name>Ca(2+)</name>
        <dbReference type="ChEBI" id="CHEBI:29108"/>
    </cofactor>
    <text evidence="8">Binds 1 Ca(2+) ion per subunit.</text>
</comment>
<dbReference type="FunFam" id="2.60.40.10:FF:000090">
    <property type="entry name" value="Protein-glutamine gamma-glutamyltransferase 2"/>
    <property type="match status" value="1"/>
</dbReference>
<dbReference type="Pfam" id="PF00868">
    <property type="entry name" value="Transglut_N"/>
    <property type="match status" value="1"/>
</dbReference>
<gene>
    <name evidence="11" type="ORF">DNTS_018074</name>
</gene>
<dbReference type="Pfam" id="PF01841">
    <property type="entry name" value="Transglut_core"/>
    <property type="match status" value="1"/>
</dbReference>
<dbReference type="GO" id="GO:0003810">
    <property type="term" value="F:protein-glutamine gamma-glutamyltransferase activity"/>
    <property type="evidence" value="ECO:0007669"/>
    <property type="project" value="UniProtKB-EC"/>
</dbReference>
<sequence>MKERTSTQRDESTSSHIKGLTTEHRAHPKANSRPPVMPCLDLSEEVRSEKCRTDLVSRAPDLMEVCDGRGSARALLSSVRLLIFTGAGASSALSCSSASTHKHSVFCEDPLSIMSRHSYTHWHLGLSDGRFPIASSNSDEYNPLEIEDIPPPHPHPRGPGDDSSALSVLDVDMCLEKNKSDHYTDYYNNPNLIVRRNREFRIILKLNRAFNKNLDNLQLEIMIGSLPDINKGTSIVLSIGSGKPEKNWKSNVLETTASSITVGITPDVKCIIGRFRMFAVVVSYSGKKRTPRNTDTDFYVLFNPWDPEDEVYIEDDNDREEYVMNDIGFIYNGDYDMVASRSWNYGQFEEGILDACLLVMDAGKVPMMFRGKATEIVRQASALVRFADNGPMNANDDNGVLVGNWSGDYSRGTAPSAWTGSTEILLQYAQEGCKPVQYAQCWVFAGVLNTFLRCLGIPTRVITNFLSAHDNNGSIKTEIVLDKSGNIDRRETKDSIWNFHCWNEVYMRRLDLPDQFSGWQVVDSTPQENSDGLFRCGPTSVEAIKQGEISYPFDARFVFAEVNSDVIYYQKDQFGKSKTLSVDTSYIGKLIVTKRNNSSNYMDVTLNYKYAEGSHQERQAMQRAEKFGVPSRDYLDTTESEVDVEIQADNLKIGKSFPLTVNFTNKSSQTCTVDAVITGSVVYYTGVISSTFMFENKTATVDAFGTQSIMMYIKASAYMPFLKDQTNLKFMVSGNTEETNTPFSTMRVFTLLPPDISIKVIGTPQVGKNLMITVEFQNPFQFSLQGVQLRLDGPGVMSTKMKEYSEILPGSSLKYKVMVIPQMSGRRVLMATLDCPQLREVTGQLEINVLAAG</sequence>
<dbReference type="FunFam" id="3.90.260.10:FF:000001">
    <property type="entry name" value="Protein-glutamine gamma-glutamyltransferase 2"/>
    <property type="match status" value="1"/>
</dbReference>
<evidence type="ECO:0000259" key="10">
    <source>
        <dbReference type="SMART" id="SM00460"/>
    </source>
</evidence>
<dbReference type="Gene3D" id="2.60.40.10">
    <property type="entry name" value="Immunoglobulins"/>
    <property type="match status" value="3"/>
</dbReference>
<dbReference type="Proteomes" id="UP000316079">
    <property type="component" value="Unassembled WGS sequence"/>
</dbReference>
<evidence type="ECO:0000256" key="6">
    <source>
        <dbReference type="ARBA" id="ARBA00024222"/>
    </source>
</evidence>
<name>A0A553QGW9_9TELE</name>
<dbReference type="GO" id="GO:0007399">
    <property type="term" value="P:nervous system development"/>
    <property type="evidence" value="ECO:0007669"/>
    <property type="project" value="UniProtKB-ARBA"/>
</dbReference>
<feature type="active site" evidence="7">
    <location>
        <position position="500"/>
    </location>
</feature>
<dbReference type="PANTHER" id="PTHR11590">
    <property type="entry name" value="PROTEIN-GLUTAMINE GAMMA-GLUTAMYLTRANSFERASE"/>
    <property type="match status" value="1"/>
</dbReference>
<evidence type="ECO:0000313" key="11">
    <source>
        <dbReference type="EMBL" id="TRY89155.1"/>
    </source>
</evidence>
<comment type="similarity">
    <text evidence="1">Belongs to the transglutaminase superfamily. Transglutaminase family.</text>
</comment>
<dbReference type="InterPro" id="IPR050779">
    <property type="entry name" value="Transglutaminase"/>
</dbReference>
<dbReference type="Pfam" id="PF00927">
    <property type="entry name" value="Transglut_C"/>
    <property type="match status" value="2"/>
</dbReference>
<dbReference type="InterPro" id="IPR023608">
    <property type="entry name" value="Transglutaminase_animal"/>
</dbReference>
<evidence type="ECO:0000256" key="1">
    <source>
        <dbReference type="ARBA" id="ARBA00005968"/>
    </source>
</evidence>
<evidence type="ECO:0000256" key="3">
    <source>
        <dbReference type="ARBA" id="ARBA00022723"/>
    </source>
</evidence>
<dbReference type="GO" id="GO:0046872">
    <property type="term" value="F:metal ion binding"/>
    <property type="evidence" value="ECO:0007669"/>
    <property type="project" value="UniProtKB-KW"/>
</dbReference>
<keyword evidence="5" id="KW-0012">Acyltransferase</keyword>
<feature type="region of interest" description="Disordered" evidence="9">
    <location>
        <begin position="1"/>
        <end position="35"/>
    </location>
</feature>
<dbReference type="InterPro" id="IPR001102">
    <property type="entry name" value="Transglutaminase_N"/>
</dbReference>
<feature type="binding site" evidence="8">
    <location>
        <position position="565"/>
    </location>
    <ligand>
        <name>Ca(2+)</name>
        <dbReference type="ChEBI" id="CHEBI:29108"/>
    </ligand>
</feature>
<accession>A0A553QGW9</accession>
<dbReference type="PANTHER" id="PTHR11590:SF42">
    <property type="entry name" value="COAGULATION FACTOR XIII A CHAIN"/>
    <property type="match status" value="1"/>
</dbReference>
<comment type="caution">
    <text evidence="11">The sequence shown here is derived from an EMBL/GenBank/DDBJ whole genome shotgun (WGS) entry which is preliminary data.</text>
</comment>
<protein>
    <recommendedName>
        <fullName evidence="6">protein-glutamine gamma-glutamyltransferase</fullName>
        <ecNumber evidence="6">2.3.2.13</ecNumber>
    </recommendedName>
</protein>
<dbReference type="InterPro" id="IPR008958">
    <property type="entry name" value="Transglutaminase_C"/>
</dbReference>
<dbReference type="EC" id="2.3.2.13" evidence="6"/>
<feature type="active site" evidence="7">
    <location>
        <position position="523"/>
    </location>
</feature>
<evidence type="ECO:0000256" key="4">
    <source>
        <dbReference type="ARBA" id="ARBA00022837"/>
    </source>
</evidence>
<dbReference type="SMART" id="SM00460">
    <property type="entry name" value="TGc"/>
    <property type="match status" value="1"/>
</dbReference>
<dbReference type="AlphaFoldDB" id="A0A553QGW9"/>
<evidence type="ECO:0000256" key="5">
    <source>
        <dbReference type="ARBA" id="ARBA00023315"/>
    </source>
</evidence>
<dbReference type="InterPro" id="IPR038765">
    <property type="entry name" value="Papain-like_cys_pep_sf"/>
</dbReference>
<dbReference type="InterPro" id="IPR014756">
    <property type="entry name" value="Ig_E-set"/>
</dbReference>
<feature type="binding site" evidence="8">
    <location>
        <position position="612"/>
    </location>
    <ligand>
        <name>Ca(2+)</name>
        <dbReference type="ChEBI" id="CHEBI:29108"/>
    </ligand>
</feature>
<dbReference type="PIRSF" id="PIRSF000459">
    <property type="entry name" value="TGM_EBP42"/>
    <property type="match status" value="1"/>
</dbReference>
<dbReference type="InterPro" id="IPR013783">
    <property type="entry name" value="Ig-like_fold"/>
</dbReference>
<dbReference type="InterPro" id="IPR036238">
    <property type="entry name" value="Transglutaminase_C_sf"/>
</dbReference>
<feature type="active site" evidence="7">
    <location>
        <position position="441"/>
    </location>
</feature>
<evidence type="ECO:0000313" key="12">
    <source>
        <dbReference type="Proteomes" id="UP000316079"/>
    </source>
</evidence>
<evidence type="ECO:0000256" key="9">
    <source>
        <dbReference type="SAM" id="MobiDB-lite"/>
    </source>
</evidence>
<evidence type="ECO:0000256" key="2">
    <source>
        <dbReference type="ARBA" id="ARBA00022679"/>
    </source>
</evidence>
<dbReference type="OrthoDB" id="437511at2759"/>
<keyword evidence="3 8" id="KW-0479">Metal-binding</keyword>
<keyword evidence="2" id="KW-0808">Transferase</keyword>
<feature type="domain" description="Transglutaminase-like" evidence="10">
    <location>
        <begin position="433"/>
        <end position="526"/>
    </location>
</feature>
<dbReference type="GO" id="GO:0072378">
    <property type="term" value="P:blood coagulation, fibrin clot formation"/>
    <property type="evidence" value="ECO:0007669"/>
    <property type="project" value="TreeGrafter"/>
</dbReference>
<evidence type="ECO:0000256" key="7">
    <source>
        <dbReference type="PIRSR" id="PIRSR000459-1"/>
    </source>
</evidence>
<dbReference type="Gene3D" id="3.90.260.10">
    <property type="entry name" value="Transglutaminase-like"/>
    <property type="match status" value="1"/>
</dbReference>
<keyword evidence="4 8" id="KW-0106">Calcium</keyword>